<dbReference type="Proteomes" id="UP001152795">
    <property type="component" value="Unassembled WGS sequence"/>
</dbReference>
<dbReference type="Pfam" id="PF02995">
    <property type="entry name" value="DUF229"/>
    <property type="match status" value="1"/>
</dbReference>
<name>A0A6S7JAQ7_PARCT</name>
<dbReference type="GO" id="GO:0005615">
    <property type="term" value="C:extracellular space"/>
    <property type="evidence" value="ECO:0007669"/>
    <property type="project" value="TreeGrafter"/>
</dbReference>
<dbReference type="InterPro" id="IPR017850">
    <property type="entry name" value="Alkaline_phosphatase_core_sf"/>
</dbReference>
<dbReference type="Gene3D" id="3.40.720.10">
    <property type="entry name" value="Alkaline Phosphatase, subunit A"/>
    <property type="match status" value="2"/>
</dbReference>
<dbReference type="PANTHER" id="PTHR10974">
    <property type="entry name" value="FI08016P-RELATED"/>
    <property type="match status" value="1"/>
</dbReference>
<protein>
    <submittedName>
        <fullName evidence="1">Uncharacterized protein LOC110041249 isoform X1</fullName>
    </submittedName>
</protein>
<dbReference type="AlphaFoldDB" id="A0A6S7JAQ7"/>
<evidence type="ECO:0000313" key="2">
    <source>
        <dbReference type="Proteomes" id="UP001152795"/>
    </source>
</evidence>
<dbReference type="InterPro" id="IPR004245">
    <property type="entry name" value="DUF229"/>
</dbReference>
<dbReference type="EMBL" id="CACRXK020016004">
    <property type="protein sequence ID" value="CAB4029196.1"/>
    <property type="molecule type" value="Genomic_DNA"/>
</dbReference>
<dbReference type="SUPFAM" id="SSF53649">
    <property type="entry name" value="Alkaline phosphatase-like"/>
    <property type="match status" value="1"/>
</dbReference>
<keyword evidence="2" id="KW-1185">Reference proteome</keyword>
<gene>
    <name evidence="1" type="ORF">PACLA_8A008192</name>
</gene>
<organism evidence="1 2">
    <name type="scientific">Paramuricea clavata</name>
    <name type="common">Red gorgonian</name>
    <name type="synonym">Violescent sea-whip</name>
    <dbReference type="NCBI Taxonomy" id="317549"/>
    <lineage>
        <taxon>Eukaryota</taxon>
        <taxon>Metazoa</taxon>
        <taxon>Cnidaria</taxon>
        <taxon>Anthozoa</taxon>
        <taxon>Octocorallia</taxon>
        <taxon>Malacalcyonacea</taxon>
        <taxon>Plexauridae</taxon>
        <taxon>Paramuricea</taxon>
    </lineage>
</organism>
<comment type="caution">
    <text evidence="1">The sequence shown here is derived from an EMBL/GenBank/DDBJ whole genome shotgun (WGS) entry which is preliminary data.</text>
</comment>
<evidence type="ECO:0000313" key="1">
    <source>
        <dbReference type="EMBL" id="CAB4029196.1"/>
    </source>
</evidence>
<sequence length="671" mass="76659">MCLFTSALRASVSKSYIPSLLQNNLYLFLLQIPLLEVPGDIEAAVKPDEWISRTINDSKQECPPLLNSTLETKLNSSVGCQIPLIDPFHPSIMNLLSDVPMPKCSQFKSYGKLVDGKIHFVDSTVISASYRRIVRNGDFKYTLGESLPIPLLNTTEKITDEFIEVEYQLKDGKKPQEKEIFIQPVPHQHLLSRSAQIEPGIPLNILIVGVDSMSHGNAIRKLPQVYKYLKDELGSVIFNGHSVVGDGTTDQLAAILTGTSETGQYEARRHIKKARPVDGWTWIYKQLNERGYLTGYSGDNPGIGPFSYRLMGFKDSPTDFYPRPFYSMAEKILKDSTSNKCVASKTISTVQFDYIREVFAMFKNKLKFFFSFNAMYTHNTYSEGGMIEPDLLSLLQDLNQHGYLNNTLLIVLGDHGSRYGKARAVLQGKLEERLPLFSMRFPTWFRDKFPTIMKNLKINTNRLTSWYDVYATFRHMLSYPSLPSDIKHGQSLLTEIPISRTCEEANVAEHWCPCLRWEPVDHSYTHAQKAALAAVEYMNGANLEHQESAEMCRNLSLKSVNYALLERPNDKLLSFANTNDLRPVFNQRLNPAHQHICRYQVQFTTSPNNGTYEATVRYHKSWFIVSKGISRINKYGNQPECIARQLPHLRKFCMCKEISSKPLYYMFFKCT</sequence>
<accession>A0A6S7JAQ7</accession>
<dbReference type="FunFam" id="3.40.720.10:FF:000017">
    <property type="entry name" value="Predicted protein"/>
    <property type="match status" value="1"/>
</dbReference>
<dbReference type="CDD" id="cd16021">
    <property type="entry name" value="ALP_like"/>
    <property type="match status" value="1"/>
</dbReference>
<reference evidence="1" key="1">
    <citation type="submission" date="2020-04" db="EMBL/GenBank/DDBJ databases">
        <authorList>
            <person name="Alioto T."/>
            <person name="Alioto T."/>
            <person name="Gomez Garrido J."/>
        </authorList>
    </citation>
    <scope>NUCLEOTIDE SEQUENCE</scope>
    <source>
        <strain evidence="1">A484AB</strain>
    </source>
</reference>
<proteinExistence type="predicted"/>
<dbReference type="PANTHER" id="PTHR10974:SF1">
    <property type="entry name" value="FI08016P-RELATED"/>
    <property type="match status" value="1"/>
</dbReference>
<dbReference type="OrthoDB" id="413313at2759"/>